<evidence type="ECO:0000313" key="2">
    <source>
        <dbReference type="EMBL" id="TQO18536.1"/>
    </source>
</evidence>
<name>A0A8H2K6G3_9MICO</name>
<evidence type="ECO:0000256" key="1">
    <source>
        <dbReference type="SAM" id="MobiDB-lite"/>
    </source>
</evidence>
<dbReference type="Proteomes" id="UP000316560">
    <property type="component" value="Unassembled WGS sequence"/>
</dbReference>
<feature type="compositionally biased region" description="Pro residues" evidence="1">
    <location>
        <begin position="1"/>
        <end position="10"/>
    </location>
</feature>
<dbReference type="EMBL" id="VFRA01000001">
    <property type="protein sequence ID" value="TQO18536.1"/>
    <property type="molecule type" value="Genomic_DNA"/>
</dbReference>
<keyword evidence="3" id="KW-1185">Reference proteome</keyword>
<feature type="compositionally biased region" description="Polar residues" evidence="1">
    <location>
        <begin position="12"/>
        <end position="22"/>
    </location>
</feature>
<dbReference type="AlphaFoldDB" id="A0A8H2K6G3"/>
<gene>
    <name evidence="2" type="ORF">FB472_0053</name>
</gene>
<evidence type="ECO:0000313" key="3">
    <source>
        <dbReference type="Proteomes" id="UP000316560"/>
    </source>
</evidence>
<reference evidence="2 3" key="1">
    <citation type="submission" date="2019-06" db="EMBL/GenBank/DDBJ databases">
        <title>Sequencing the genomes of 1000 actinobacteria strains.</title>
        <authorList>
            <person name="Klenk H.-P."/>
        </authorList>
    </citation>
    <scope>NUCLEOTIDE SEQUENCE [LARGE SCALE GENOMIC DNA]</scope>
    <source>
        <strain evidence="2 3">DSM 21947</strain>
    </source>
</reference>
<proteinExistence type="predicted"/>
<organism evidence="2 3">
    <name type="scientific">Rhodoglobus vestalii</name>
    <dbReference type="NCBI Taxonomy" id="193384"/>
    <lineage>
        <taxon>Bacteria</taxon>
        <taxon>Bacillati</taxon>
        <taxon>Actinomycetota</taxon>
        <taxon>Actinomycetes</taxon>
        <taxon>Micrococcales</taxon>
        <taxon>Microbacteriaceae</taxon>
        <taxon>Rhodoglobus</taxon>
    </lineage>
</organism>
<sequence length="139" mass="14298">MRLVPSPHPIPTMTTDSRTPAGQPTGGQFAAQGRDEALIELAAAIGPPACRVCGSSEDVEEQMNFVMHPLLSAASSAVNAAESSTRTKTDSMAHSLAGPTGLITPGAPNLVSGCESTASARVSTLMTTVMFSWAKTIRA</sequence>
<feature type="region of interest" description="Disordered" evidence="1">
    <location>
        <begin position="1"/>
        <end position="29"/>
    </location>
</feature>
<protein>
    <submittedName>
        <fullName evidence="2">Uncharacterized protein</fullName>
    </submittedName>
</protein>
<accession>A0A8H2K6G3</accession>
<comment type="caution">
    <text evidence="2">The sequence shown here is derived from an EMBL/GenBank/DDBJ whole genome shotgun (WGS) entry which is preliminary data.</text>
</comment>